<dbReference type="GO" id="GO:0042026">
    <property type="term" value="P:protein refolding"/>
    <property type="evidence" value="ECO:0007669"/>
    <property type="project" value="UniProtKB-ARBA"/>
</dbReference>
<dbReference type="EC" id="5.2.1.8" evidence="10"/>
<dbReference type="PANTHER" id="PTHR47861">
    <property type="entry name" value="FKBP-TYPE PEPTIDYL-PROLYL CIS-TRANS ISOMERASE SLYD"/>
    <property type="match status" value="1"/>
</dbReference>
<evidence type="ECO:0000256" key="6">
    <source>
        <dbReference type="ARBA" id="ARBA00023186"/>
    </source>
</evidence>
<accession>A0A136A5S6</accession>
<keyword evidence="5 9" id="KW-0697">Rotamase</keyword>
<dbReference type="EMBL" id="LSNE01000002">
    <property type="protein sequence ID" value="KXI30595.1"/>
    <property type="molecule type" value="Genomic_DNA"/>
</dbReference>
<dbReference type="Proteomes" id="UP000070299">
    <property type="component" value="Unassembled WGS sequence"/>
</dbReference>
<dbReference type="SUPFAM" id="SSF54534">
    <property type="entry name" value="FKBP-like"/>
    <property type="match status" value="1"/>
</dbReference>
<dbReference type="STRING" id="1799789.AX660_03905"/>
<evidence type="ECO:0000256" key="1">
    <source>
        <dbReference type="ARBA" id="ARBA00000971"/>
    </source>
</evidence>
<proteinExistence type="inferred from homology"/>
<dbReference type="GO" id="GO:0005737">
    <property type="term" value="C:cytoplasm"/>
    <property type="evidence" value="ECO:0007669"/>
    <property type="project" value="UniProtKB-SubCell"/>
</dbReference>
<comment type="caution">
    <text evidence="12">The sequence shown here is derived from an EMBL/GenBank/DDBJ whole genome shotgun (WGS) entry which is preliminary data.</text>
</comment>
<keyword evidence="6" id="KW-0143">Chaperone</keyword>
<sequence length="160" mass="17389">MKITQNSVVQFKYVIKDLAGNEVESSGDNAPVAYLHGHSGMMPGIEKSLEGKQAGDKVAVELTASETFGEKLEDNEQRVSIKHLMGADKWKAGMTALVNTEHGQRQVTILKVGKFMATVDINHPLAGQTLAFELDVVNVREASKEEIDHGHAHGEGGHHH</sequence>
<reference evidence="13" key="1">
    <citation type="submission" date="2016-02" db="EMBL/GenBank/DDBJ databases">
        <authorList>
            <person name="Schultz-Johansen M."/>
            <person name="Glaring M.A."/>
            <person name="Bech P.K."/>
            <person name="Stougaard P."/>
        </authorList>
    </citation>
    <scope>NUCLEOTIDE SEQUENCE [LARGE SCALE GENOMIC DNA]</scope>
    <source>
        <strain evidence="13">S66</strain>
    </source>
</reference>
<evidence type="ECO:0000256" key="5">
    <source>
        <dbReference type="ARBA" id="ARBA00023110"/>
    </source>
</evidence>
<evidence type="ECO:0000256" key="2">
    <source>
        <dbReference type="ARBA" id="ARBA00004496"/>
    </source>
</evidence>
<evidence type="ECO:0000259" key="11">
    <source>
        <dbReference type="PROSITE" id="PS50059"/>
    </source>
</evidence>
<dbReference type="OrthoDB" id="9808891at2"/>
<evidence type="ECO:0000256" key="9">
    <source>
        <dbReference type="PROSITE-ProRule" id="PRU00277"/>
    </source>
</evidence>
<dbReference type="RefSeq" id="WP_068371181.1">
    <property type="nucleotide sequence ID" value="NZ_LSNE01000002.1"/>
</dbReference>
<dbReference type="InterPro" id="IPR046357">
    <property type="entry name" value="PPIase_dom_sf"/>
</dbReference>
<dbReference type="Pfam" id="PF00254">
    <property type="entry name" value="FKBP_C"/>
    <property type="match status" value="1"/>
</dbReference>
<evidence type="ECO:0000313" key="12">
    <source>
        <dbReference type="EMBL" id="KXI30595.1"/>
    </source>
</evidence>
<dbReference type="GO" id="GO:0003755">
    <property type="term" value="F:peptidyl-prolyl cis-trans isomerase activity"/>
    <property type="evidence" value="ECO:0007669"/>
    <property type="project" value="UniProtKB-UniRule"/>
</dbReference>
<evidence type="ECO:0000256" key="3">
    <source>
        <dbReference type="ARBA" id="ARBA00006577"/>
    </source>
</evidence>
<keyword evidence="13" id="KW-1185">Reference proteome</keyword>
<comment type="catalytic activity">
    <reaction evidence="1 9 10">
        <text>[protein]-peptidylproline (omega=180) = [protein]-peptidylproline (omega=0)</text>
        <dbReference type="Rhea" id="RHEA:16237"/>
        <dbReference type="Rhea" id="RHEA-COMP:10747"/>
        <dbReference type="Rhea" id="RHEA-COMP:10748"/>
        <dbReference type="ChEBI" id="CHEBI:83833"/>
        <dbReference type="ChEBI" id="CHEBI:83834"/>
        <dbReference type="EC" id="5.2.1.8"/>
    </reaction>
</comment>
<gene>
    <name evidence="12" type="ORF">AX660_03905</name>
</gene>
<organism evidence="12 13">
    <name type="scientific">Paraglaciecola hydrolytica</name>
    <dbReference type="NCBI Taxonomy" id="1799789"/>
    <lineage>
        <taxon>Bacteria</taxon>
        <taxon>Pseudomonadati</taxon>
        <taxon>Pseudomonadota</taxon>
        <taxon>Gammaproteobacteria</taxon>
        <taxon>Alteromonadales</taxon>
        <taxon>Alteromonadaceae</taxon>
        <taxon>Paraglaciecola</taxon>
    </lineage>
</organism>
<keyword evidence="4" id="KW-0963">Cytoplasm</keyword>
<evidence type="ECO:0000313" key="13">
    <source>
        <dbReference type="Proteomes" id="UP000070299"/>
    </source>
</evidence>
<evidence type="ECO:0000256" key="10">
    <source>
        <dbReference type="RuleBase" id="RU003915"/>
    </source>
</evidence>
<comment type="similarity">
    <text evidence="3 10">Belongs to the FKBP-type PPIase family.</text>
</comment>
<evidence type="ECO:0000256" key="7">
    <source>
        <dbReference type="ARBA" id="ARBA00023235"/>
    </source>
</evidence>
<dbReference type="PROSITE" id="PS50059">
    <property type="entry name" value="FKBP_PPIASE"/>
    <property type="match status" value="1"/>
</dbReference>
<dbReference type="InterPro" id="IPR001179">
    <property type="entry name" value="PPIase_FKBP_dom"/>
</dbReference>
<keyword evidence="7 9" id="KW-0413">Isomerase</keyword>
<dbReference type="Gene3D" id="3.10.50.40">
    <property type="match status" value="1"/>
</dbReference>
<comment type="function">
    <text evidence="8">Also involved in hydrogenase metallocenter assembly, probably by participating in the nickel insertion step. This function in hydrogenase biosynthesis requires chaperone activity and the presence of the metal-binding domain, but not PPIase activity.</text>
</comment>
<comment type="subcellular location">
    <subcellularLocation>
        <location evidence="2">Cytoplasm</location>
    </subcellularLocation>
</comment>
<name>A0A136A5S6_9ALTE</name>
<evidence type="ECO:0000256" key="8">
    <source>
        <dbReference type="ARBA" id="ARBA00037071"/>
    </source>
</evidence>
<dbReference type="AlphaFoldDB" id="A0A136A5S6"/>
<evidence type="ECO:0000256" key="4">
    <source>
        <dbReference type="ARBA" id="ARBA00022490"/>
    </source>
</evidence>
<feature type="domain" description="PPIase FKBP-type" evidence="11">
    <location>
        <begin position="4"/>
        <end position="71"/>
    </location>
</feature>
<protein>
    <recommendedName>
        <fullName evidence="10">Peptidyl-prolyl cis-trans isomerase</fullName>
        <ecNumber evidence="10">5.2.1.8</ecNumber>
    </recommendedName>
</protein>
<dbReference type="PANTHER" id="PTHR47861:SF3">
    <property type="entry name" value="FKBP-TYPE PEPTIDYL-PROLYL CIS-TRANS ISOMERASE SLYD"/>
    <property type="match status" value="1"/>
</dbReference>